<dbReference type="Proteomes" id="UP001194696">
    <property type="component" value="Unassembled WGS sequence"/>
</dbReference>
<evidence type="ECO:0000313" key="1">
    <source>
        <dbReference type="EMBL" id="KAG0295809.1"/>
    </source>
</evidence>
<gene>
    <name evidence="1" type="ORF">BGZ96_010927</name>
</gene>
<dbReference type="EMBL" id="JAAAIM010000074">
    <property type="protein sequence ID" value="KAG0295809.1"/>
    <property type="molecule type" value="Genomic_DNA"/>
</dbReference>
<accession>A0ABQ7KDI1</accession>
<comment type="caution">
    <text evidence="1">The sequence shown here is derived from an EMBL/GenBank/DDBJ whole genome shotgun (WGS) entry which is preliminary data.</text>
</comment>
<proteinExistence type="predicted"/>
<organism evidence="1 2">
    <name type="scientific">Linnemannia gamsii</name>
    <dbReference type="NCBI Taxonomy" id="64522"/>
    <lineage>
        <taxon>Eukaryota</taxon>
        <taxon>Fungi</taxon>
        <taxon>Fungi incertae sedis</taxon>
        <taxon>Mucoromycota</taxon>
        <taxon>Mortierellomycotina</taxon>
        <taxon>Mortierellomycetes</taxon>
        <taxon>Mortierellales</taxon>
        <taxon>Mortierellaceae</taxon>
        <taxon>Linnemannia</taxon>
    </lineage>
</organism>
<name>A0ABQ7KDI1_9FUNG</name>
<evidence type="ECO:0000313" key="2">
    <source>
        <dbReference type="Proteomes" id="UP001194696"/>
    </source>
</evidence>
<protein>
    <submittedName>
        <fullName evidence="1">Uncharacterized protein</fullName>
    </submittedName>
</protein>
<sequence>MIVPGLTMTTATIALAPIAGTATSLDEPDGSASRSRCGHYLHNVQGVKNWHRFRVEMLRQTVEETCQSLVLEPALDRYDLRGNSGLRPRLKTQSRQSSRIVRHHYTQRACFLPTPPIRHPNQSSQDEFRHVLLQVDWDAIWSRELVGRSDTIARLAEPTRREDALLETNEGFAGSPHEFFQDHHQNLRLSGNTTHLDEEQHPAVDTFPSSAGIRVKPLQPNYIDPRLKFPTVYEIDSCSKGEGVNVLNEVQGVQLSRHPYGQVKVIRSPISGCFVQNRRSLVRNSINDREEAAAILDGFSIPVANPQAEETNRYCSFYADLPFDSTPHLDVALPRLHSTAANDTFSQCLYNDFVVSLYIDIIRFNQDAIS</sequence>
<reference evidence="1 2" key="1">
    <citation type="journal article" date="2020" name="Fungal Divers.">
        <title>Resolving the Mortierellaceae phylogeny through synthesis of multi-gene phylogenetics and phylogenomics.</title>
        <authorList>
            <person name="Vandepol N."/>
            <person name="Liber J."/>
            <person name="Desiro A."/>
            <person name="Na H."/>
            <person name="Kennedy M."/>
            <person name="Barry K."/>
            <person name="Grigoriev I.V."/>
            <person name="Miller A.N."/>
            <person name="O'Donnell K."/>
            <person name="Stajich J.E."/>
            <person name="Bonito G."/>
        </authorList>
    </citation>
    <scope>NUCLEOTIDE SEQUENCE [LARGE SCALE GENOMIC DNA]</scope>
    <source>
        <strain evidence="1 2">AD045</strain>
    </source>
</reference>
<keyword evidence="2" id="KW-1185">Reference proteome</keyword>